<name>A0AAN9C5L3_9TELE</name>
<dbReference type="InterPro" id="IPR019734">
    <property type="entry name" value="TPR_rpt"/>
</dbReference>
<gene>
    <name evidence="9" type="ORF">R3I93_021637</name>
</gene>
<feature type="domain" description="Tetratricopeptide repeat protein 21A/21B N-terminal ARM repeat" evidence="5">
    <location>
        <begin position="12"/>
        <end position="233"/>
    </location>
</feature>
<dbReference type="Pfam" id="PF25058">
    <property type="entry name" value="ARM_TT21"/>
    <property type="match status" value="1"/>
</dbReference>
<proteinExistence type="inferred from homology"/>
<dbReference type="SMART" id="SM00028">
    <property type="entry name" value="TPR"/>
    <property type="match status" value="13"/>
</dbReference>
<evidence type="ECO:0000259" key="6">
    <source>
        <dbReference type="Pfam" id="PF25063"/>
    </source>
</evidence>
<dbReference type="GO" id="GO:0005929">
    <property type="term" value="C:cilium"/>
    <property type="evidence" value="ECO:0007669"/>
    <property type="project" value="GOC"/>
</dbReference>
<dbReference type="PANTHER" id="PTHR14699:SF2">
    <property type="entry name" value="TETRATRICOPEPTIDE REPEAT PROTEIN 21A"/>
    <property type="match status" value="1"/>
</dbReference>
<keyword evidence="3" id="KW-0802">TPR repeat</keyword>
<keyword evidence="10" id="KW-1185">Reference proteome</keyword>
<dbReference type="GO" id="GO:0030991">
    <property type="term" value="C:intraciliary transport particle A"/>
    <property type="evidence" value="ECO:0007669"/>
    <property type="project" value="TreeGrafter"/>
</dbReference>
<evidence type="ECO:0000256" key="3">
    <source>
        <dbReference type="ARBA" id="ARBA00022803"/>
    </source>
</evidence>
<dbReference type="Pfam" id="PF25063">
    <property type="entry name" value="ARM_TT21_C"/>
    <property type="match status" value="1"/>
</dbReference>
<dbReference type="Proteomes" id="UP001364617">
    <property type="component" value="Unassembled WGS sequence"/>
</dbReference>
<dbReference type="InterPro" id="IPR040364">
    <property type="entry name" value="TTC21A/TTC21B"/>
</dbReference>
<dbReference type="Pfam" id="PF25068">
    <property type="entry name" value="ARM_TT21_4th"/>
    <property type="match status" value="1"/>
</dbReference>
<dbReference type="FunFam" id="1.25.40.10:FF:000219">
    <property type="entry name" value="Tetratricopeptide repeat domain 21B"/>
    <property type="match status" value="1"/>
</dbReference>
<dbReference type="FunFam" id="1.25.40.10:FF:000548">
    <property type="entry name" value="Tetratricopeptide repeat domain 21A"/>
    <property type="match status" value="1"/>
</dbReference>
<protein>
    <recommendedName>
        <fullName evidence="11">Tetratricopeptide repeat domain 21A</fullName>
    </recommendedName>
</protein>
<feature type="domain" description="Tetratricopeptide repeat protein 21A/21B fifth ARM repeats" evidence="7">
    <location>
        <begin position="947"/>
        <end position="1062"/>
    </location>
</feature>
<dbReference type="SUPFAM" id="SSF48452">
    <property type="entry name" value="TPR-like"/>
    <property type="match status" value="5"/>
</dbReference>
<dbReference type="GO" id="GO:0035721">
    <property type="term" value="P:intraciliary retrograde transport"/>
    <property type="evidence" value="ECO:0007669"/>
    <property type="project" value="TreeGrafter"/>
</dbReference>
<sequence>MSEIDKTCLPLIIYYMREKCFRHAINTAEKNLKLYNNDPVLRFFKAFATLMEGHVQEALRELVQLKDHPHLSLCSTVALMCAHKRCETIDRDAVNELNADLKLSGSTAGDRALYYAALLYWILELNHKARTCVKRMFKLNDASPEGLILKGWIVLTSDTEENRHQAIRYFDSGVQDTGNLFGLMGKIEFFMARQNEQCALDIANQIIVSDPDFSPALVVKMKVFMSLRDWDQTEAVARRVLERDGHDLKALQMMTVIAAAKDGNMEMVKERLQALMNAVEMSEPCNPSLHLEITAPISRLCGHNTEILQMLTVFVRGVSSRAPASDVLCELGDLLSLQDKNKDAHKCYSTVLTTDPKCTSALVGTIRCQLMCDQLEEAAQQLAFFCEVQESLGNVAEVALLKAILSRKQKADEETVIQFLKDSAELHFSALRGLNYGVEYLQMLDLNFLLRIVRMHLESKQDFLLIPGQTPPFWLKHANMILETVVKAIPGMSASCYYMAYVKFLLGDHRTAQRLLNLCMEKEPTVPELHLLQARLHLSAGEHRSCLSCLEAGVSINFQLRDRFQFNLLKSRALLRSGDLKNAIQCLNITMNMAGVRRPSEGPQSSVSSSERVSVYLELTEALRLDGQQHEATKVLQDAILLFKGTPEETRVMLANVDLALGRDDVDAAVAILQNILPTESTYIQAREKMARIYLERKRNEKLYIACYREISEQLPGPHTSILLADAFMNIHQPEEAVKIYQEVEKMAPEHTLAKKIGQALVKAHEYHKAVSYYETALKTDALDCCLSVELSELLLKLKRLEEAQQVLEKALEHQPASALTTMMNDVKVLRVLAKVLRARNESALDVLQKAHDIQQKVVCRVTNEHPAEFEEERKLLSSICCDWAHEFHLKHDLEMAKQRYTDALNHSPDNEEIIFHLAQLHYDHQKLDYSEELCVKILQLKHNHTAASMLLADSLFWKNQKEEAVKIYACIMERNPDNFHAMAKFLHILRRMGKLDDGPSVFKACEKFCLLSVREPGFNYCKGFYFWHTYHVTEALTHLNRARGDADWGEPAVELMVQICLNPDRDVLDEGPKDLSESENEIRLSTAHNLLSMFRPRCKSEQDKLRLLSNLCRIYSKEDTHVERAVLELTDTLSNNVMLEASLLAMAQGLLQLKQIPRARNFLKRLTRMEWTDANADHLENACLLLADMYIKLGKYSHVEKLLDSCIRHNKSCSKAYEYHGVMMESEQRYRDAALQYELAWRYSNRVDPAVGFRLAFNCLKCRNYTLAVDVCRQVLHQRPDYPQIHSEVLTRAQLSLRL</sequence>
<feature type="domain" description="Tetratricopeptide repeat protein 21A/21B fourth ARM" evidence="8">
    <location>
        <begin position="753"/>
        <end position="905"/>
    </location>
</feature>
<accession>A0AAN9C5L3</accession>
<dbReference type="InterPro" id="IPR056834">
    <property type="entry name" value="ARM_TT21_C"/>
</dbReference>
<evidence type="ECO:0000259" key="4">
    <source>
        <dbReference type="Pfam" id="PF25060"/>
    </source>
</evidence>
<dbReference type="PANTHER" id="PTHR14699">
    <property type="entry name" value="STI2 PROTEIN-RELATED"/>
    <property type="match status" value="1"/>
</dbReference>
<comment type="similarity">
    <text evidence="1">Belongs to the TTC21 family.</text>
</comment>
<dbReference type="InterPro" id="IPR011990">
    <property type="entry name" value="TPR-like_helical_dom_sf"/>
</dbReference>
<feature type="domain" description="Tetratricopeptide repeat protein 21A/21B second ARM" evidence="4">
    <location>
        <begin position="271"/>
        <end position="541"/>
    </location>
</feature>
<dbReference type="InterPro" id="IPR056836">
    <property type="entry name" value="ARM_TT21_4th"/>
</dbReference>
<evidence type="ECO:0000313" key="10">
    <source>
        <dbReference type="Proteomes" id="UP001364617"/>
    </source>
</evidence>
<dbReference type="Pfam" id="PF25060">
    <property type="entry name" value="ARM_TT21_2nd"/>
    <property type="match status" value="1"/>
</dbReference>
<reference evidence="9 10" key="1">
    <citation type="submission" date="2024-02" db="EMBL/GenBank/DDBJ databases">
        <title>Chromosome-level genome assembly of the Eurasian Minnow (Phoxinus phoxinus).</title>
        <authorList>
            <person name="Oriowo T.O."/>
            <person name="Martin S."/>
            <person name="Stange M."/>
            <person name="Chrysostomakis Y."/>
            <person name="Brown T."/>
            <person name="Winkler S."/>
            <person name="Kukowka S."/>
            <person name="Myers E.W."/>
            <person name="Bohne A."/>
        </authorList>
    </citation>
    <scope>NUCLEOTIDE SEQUENCE [LARGE SCALE GENOMIC DNA]</scope>
    <source>
        <strain evidence="9">ZFMK-TIS-60720</strain>
        <tissue evidence="9">Whole Organism</tissue>
    </source>
</reference>
<dbReference type="EMBL" id="JAYKXH010000024">
    <property type="protein sequence ID" value="KAK7123285.1"/>
    <property type="molecule type" value="Genomic_DNA"/>
</dbReference>
<feature type="domain" description="Tetratricopeptide repeat protein 21A/21B C-terminal ARM" evidence="6">
    <location>
        <begin position="1087"/>
        <end position="1295"/>
    </location>
</feature>
<evidence type="ECO:0000313" key="9">
    <source>
        <dbReference type="EMBL" id="KAK7123285.1"/>
    </source>
</evidence>
<evidence type="ECO:0000259" key="5">
    <source>
        <dbReference type="Pfam" id="PF25062"/>
    </source>
</evidence>
<dbReference type="Gene3D" id="1.25.40.10">
    <property type="entry name" value="Tetratricopeptide repeat domain"/>
    <property type="match status" value="6"/>
</dbReference>
<comment type="caution">
    <text evidence="9">The sequence shown here is derived from an EMBL/GenBank/DDBJ whole genome shotgun (WGS) entry which is preliminary data.</text>
</comment>
<dbReference type="SUPFAM" id="SSF48439">
    <property type="entry name" value="Protein prenylyltransferase"/>
    <property type="match status" value="1"/>
</dbReference>
<dbReference type="Pfam" id="PF25062">
    <property type="entry name" value="ARM_TT21_N"/>
    <property type="match status" value="1"/>
</dbReference>
<keyword evidence="2" id="KW-0677">Repeat</keyword>
<dbReference type="Pfam" id="PF25064">
    <property type="entry name" value="ARM_TT21_5th"/>
    <property type="match status" value="1"/>
</dbReference>
<dbReference type="InterPro" id="IPR056835">
    <property type="entry name" value="ARM_TT21_5th"/>
</dbReference>
<dbReference type="InterPro" id="IPR056833">
    <property type="entry name" value="ARM_TT21_N"/>
</dbReference>
<dbReference type="InterPro" id="IPR056832">
    <property type="entry name" value="ARM_TT21_2nd"/>
</dbReference>
<evidence type="ECO:0000259" key="7">
    <source>
        <dbReference type="Pfam" id="PF25064"/>
    </source>
</evidence>
<dbReference type="GO" id="GO:0061512">
    <property type="term" value="P:protein localization to cilium"/>
    <property type="evidence" value="ECO:0007669"/>
    <property type="project" value="TreeGrafter"/>
</dbReference>
<evidence type="ECO:0000256" key="1">
    <source>
        <dbReference type="ARBA" id="ARBA00010935"/>
    </source>
</evidence>
<evidence type="ECO:0000259" key="8">
    <source>
        <dbReference type="Pfam" id="PF25068"/>
    </source>
</evidence>
<evidence type="ECO:0000256" key="2">
    <source>
        <dbReference type="ARBA" id="ARBA00022737"/>
    </source>
</evidence>
<organism evidence="9 10">
    <name type="scientific">Phoxinus phoxinus</name>
    <name type="common">Eurasian minnow</name>
    <dbReference type="NCBI Taxonomy" id="58324"/>
    <lineage>
        <taxon>Eukaryota</taxon>
        <taxon>Metazoa</taxon>
        <taxon>Chordata</taxon>
        <taxon>Craniata</taxon>
        <taxon>Vertebrata</taxon>
        <taxon>Euteleostomi</taxon>
        <taxon>Actinopterygii</taxon>
        <taxon>Neopterygii</taxon>
        <taxon>Teleostei</taxon>
        <taxon>Ostariophysi</taxon>
        <taxon>Cypriniformes</taxon>
        <taxon>Leuciscidae</taxon>
        <taxon>Phoxininae</taxon>
        <taxon>Phoxinus</taxon>
    </lineage>
</organism>
<evidence type="ECO:0008006" key="11">
    <source>
        <dbReference type="Google" id="ProtNLM"/>
    </source>
</evidence>